<evidence type="ECO:0000259" key="6">
    <source>
        <dbReference type="Pfam" id="PF04932"/>
    </source>
</evidence>
<dbReference type="GO" id="GO:0016020">
    <property type="term" value="C:membrane"/>
    <property type="evidence" value="ECO:0007669"/>
    <property type="project" value="UniProtKB-SubCell"/>
</dbReference>
<feature type="transmembrane region" description="Helical" evidence="5">
    <location>
        <begin position="9"/>
        <end position="27"/>
    </location>
</feature>
<dbReference type="EMBL" id="WNXD01000002">
    <property type="protein sequence ID" value="MBB2146192.1"/>
    <property type="molecule type" value="Genomic_DNA"/>
</dbReference>
<feature type="transmembrane region" description="Helical" evidence="5">
    <location>
        <begin position="58"/>
        <end position="76"/>
    </location>
</feature>
<sequence length="441" mass="50845">MIKEYLKPYSFMLSIACLCIILAISAVMLNRAFFVGALSGVIFLVFVFKKIALSKKTVGLSFLFVVIAISIATIFLKSDSSLGRIFIYKISWSMFLDQPITGIGWGNFQRDYGLYQAAYFSAGNFTQKEFLLADNTFYAFNDYWEFIVETGVIGAVCLFTSLYFLVSLVYRRLNTNLKDDILKLLLALFLVIGIAALFTHVVEHRPFKIVLAFILAYLALPSVFNVKTKNLQNATIVTITATFALFQYYFELKNIGNYRKLEHAKTLSATGYILESQKIYTELYPQLKGDIEFLKNYNAVLVGHHNASKKIFLLKEILKHYTSHISFLEMATIYEELDMNKEAEIALLQSVYMVPNRFVPKEALYRFYSKNKQYEQAKFWRKIILTMPVKIPSERVEAIKQTVKNLNNDEKQKPLHCHSGLVYAHYLSLFLPKGLFVWRRC</sequence>
<dbReference type="PANTHER" id="PTHR37422:SF13">
    <property type="entry name" value="LIPOPOLYSACCHARIDE BIOSYNTHESIS PROTEIN PA4999-RELATED"/>
    <property type="match status" value="1"/>
</dbReference>
<gene>
    <name evidence="7" type="ORF">GM921_11895</name>
</gene>
<dbReference type="AlphaFoldDB" id="A0A923DY38"/>
<protein>
    <recommendedName>
        <fullName evidence="6">O-antigen ligase-related domain-containing protein</fullName>
    </recommendedName>
</protein>
<feature type="transmembrane region" description="Helical" evidence="5">
    <location>
        <begin position="181"/>
        <end position="201"/>
    </location>
</feature>
<comment type="caution">
    <text evidence="7">The sequence shown here is derived from an EMBL/GenBank/DDBJ whole genome shotgun (WGS) entry which is preliminary data.</text>
</comment>
<organism evidence="7 8">
    <name type="scientific">Pedobacter planticolens</name>
    <dbReference type="NCBI Taxonomy" id="2679964"/>
    <lineage>
        <taxon>Bacteria</taxon>
        <taxon>Pseudomonadati</taxon>
        <taxon>Bacteroidota</taxon>
        <taxon>Sphingobacteriia</taxon>
        <taxon>Sphingobacteriales</taxon>
        <taxon>Sphingobacteriaceae</taxon>
        <taxon>Pedobacter</taxon>
    </lineage>
</organism>
<comment type="subcellular location">
    <subcellularLocation>
        <location evidence="1">Membrane</location>
        <topology evidence="1">Multi-pass membrane protein</topology>
    </subcellularLocation>
</comment>
<evidence type="ECO:0000256" key="4">
    <source>
        <dbReference type="ARBA" id="ARBA00023136"/>
    </source>
</evidence>
<dbReference type="RefSeq" id="WP_182922860.1">
    <property type="nucleotide sequence ID" value="NZ_WNXD01000002.1"/>
</dbReference>
<evidence type="ECO:0000313" key="7">
    <source>
        <dbReference type="EMBL" id="MBB2146192.1"/>
    </source>
</evidence>
<reference evidence="7" key="1">
    <citation type="submission" date="2019-11" db="EMBL/GenBank/DDBJ databases">
        <title>Description of Pedobacter sp. LMG 31464T.</title>
        <authorList>
            <person name="Carlier A."/>
            <person name="Qi S."/>
            <person name="Vandamme P."/>
        </authorList>
    </citation>
    <scope>NUCLEOTIDE SEQUENCE</scope>
    <source>
        <strain evidence="7">LMG 31464</strain>
    </source>
</reference>
<keyword evidence="8" id="KW-1185">Reference proteome</keyword>
<evidence type="ECO:0000256" key="2">
    <source>
        <dbReference type="ARBA" id="ARBA00022692"/>
    </source>
</evidence>
<keyword evidence="2 5" id="KW-0812">Transmembrane</keyword>
<dbReference type="PANTHER" id="PTHR37422">
    <property type="entry name" value="TEICHURONIC ACID BIOSYNTHESIS PROTEIN TUAE"/>
    <property type="match status" value="1"/>
</dbReference>
<accession>A0A923DY38</accession>
<evidence type="ECO:0000256" key="5">
    <source>
        <dbReference type="SAM" id="Phobius"/>
    </source>
</evidence>
<dbReference type="Pfam" id="PF04932">
    <property type="entry name" value="Wzy_C"/>
    <property type="match status" value="1"/>
</dbReference>
<proteinExistence type="predicted"/>
<feature type="transmembrane region" description="Helical" evidence="5">
    <location>
        <begin position="231"/>
        <end position="250"/>
    </location>
</feature>
<feature type="domain" description="O-antigen ligase-related" evidence="6">
    <location>
        <begin position="22"/>
        <end position="159"/>
    </location>
</feature>
<feature type="transmembrane region" description="Helical" evidence="5">
    <location>
        <begin position="33"/>
        <end position="51"/>
    </location>
</feature>
<dbReference type="InterPro" id="IPR051533">
    <property type="entry name" value="WaaL-like"/>
</dbReference>
<evidence type="ECO:0000256" key="1">
    <source>
        <dbReference type="ARBA" id="ARBA00004141"/>
    </source>
</evidence>
<name>A0A923DY38_9SPHI</name>
<evidence type="ECO:0000256" key="3">
    <source>
        <dbReference type="ARBA" id="ARBA00022989"/>
    </source>
</evidence>
<dbReference type="Proteomes" id="UP000601055">
    <property type="component" value="Unassembled WGS sequence"/>
</dbReference>
<keyword evidence="3 5" id="KW-1133">Transmembrane helix</keyword>
<evidence type="ECO:0000313" key="8">
    <source>
        <dbReference type="Proteomes" id="UP000601055"/>
    </source>
</evidence>
<feature type="transmembrane region" description="Helical" evidence="5">
    <location>
        <begin position="207"/>
        <end position="224"/>
    </location>
</feature>
<dbReference type="InterPro" id="IPR007016">
    <property type="entry name" value="O-antigen_ligase-rel_domated"/>
</dbReference>
<feature type="transmembrane region" description="Helical" evidence="5">
    <location>
        <begin position="146"/>
        <end position="169"/>
    </location>
</feature>
<keyword evidence="4 5" id="KW-0472">Membrane</keyword>